<organism evidence="7 8">
    <name type="scientific">Limibacillus halophilus</name>
    <dbReference type="NCBI Taxonomy" id="1579333"/>
    <lineage>
        <taxon>Bacteria</taxon>
        <taxon>Pseudomonadati</taxon>
        <taxon>Pseudomonadota</taxon>
        <taxon>Alphaproteobacteria</taxon>
        <taxon>Rhodospirillales</taxon>
        <taxon>Rhodovibrionaceae</taxon>
        <taxon>Limibacillus</taxon>
    </lineage>
</organism>
<evidence type="ECO:0000256" key="5">
    <source>
        <dbReference type="SAM" id="Phobius"/>
    </source>
</evidence>
<feature type="domain" description="EamA" evidence="6">
    <location>
        <begin position="166"/>
        <end position="299"/>
    </location>
</feature>
<dbReference type="RefSeq" id="WP_322091259.1">
    <property type="nucleotide sequence ID" value="NZ_JACHXA010000008.1"/>
</dbReference>
<keyword evidence="2 5" id="KW-0812">Transmembrane</keyword>
<feature type="transmembrane region" description="Helical" evidence="5">
    <location>
        <begin position="80"/>
        <end position="98"/>
    </location>
</feature>
<dbReference type="Proteomes" id="UP000581135">
    <property type="component" value="Unassembled WGS sequence"/>
</dbReference>
<feature type="transmembrane region" description="Helical" evidence="5">
    <location>
        <begin position="163"/>
        <end position="182"/>
    </location>
</feature>
<feature type="transmembrane region" description="Helical" evidence="5">
    <location>
        <begin position="21"/>
        <end position="40"/>
    </location>
</feature>
<evidence type="ECO:0000256" key="3">
    <source>
        <dbReference type="ARBA" id="ARBA00022989"/>
    </source>
</evidence>
<dbReference type="PANTHER" id="PTHR32322">
    <property type="entry name" value="INNER MEMBRANE TRANSPORTER"/>
    <property type="match status" value="1"/>
</dbReference>
<feature type="transmembrane region" description="Helical" evidence="5">
    <location>
        <begin position="137"/>
        <end position="157"/>
    </location>
</feature>
<feature type="domain" description="EamA" evidence="6">
    <location>
        <begin position="21"/>
        <end position="150"/>
    </location>
</feature>
<dbReference type="GO" id="GO:0016020">
    <property type="term" value="C:membrane"/>
    <property type="evidence" value="ECO:0007669"/>
    <property type="project" value="UniProtKB-SubCell"/>
</dbReference>
<dbReference type="Pfam" id="PF00892">
    <property type="entry name" value="EamA"/>
    <property type="match status" value="2"/>
</dbReference>
<dbReference type="InterPro" id="IPR037185">
    <property type="entry name" value="EmrE-like"/>
</dbReference>
<evidence type="ECO:0000256" key="1">
    <source>
        <dbReference type="ARBA" id="ARBA00004141"/>
    </source>
</evidence>
<dbReference type="SUPFAM" id="SSF103481">
    <property type="entry name" value="Multidrug resistance efflux transporter EmrE"/>
    <property type="match status" value="2"/>
</dbReference>
<dbReference type="PANTHER" id="PTHR32322:SF9">
    <property type="entry name" value="AMINO-ACID METABOLITE EFFLUX PUMP-RELATED"/>
    <property type="match status" value="1"/>
</dbReference>
<comment type="caution">
    <text evidence="7">The sequence shown here is derived from an EMBL/GenBank/DDBJ whole genome shotgun (WGS) entry which is preliminary data.</text>
</comment>
<accession>A0A839SXK2</accession>
<dbReference type="EMBL" id="JACHXA010000008">
    <property type="protein sequence ID" value="MBB3066400.1"/>
    <property type="molecule type" value="Genomic_DNA"/>
</dbReference>
<feature type="transmembrane region" description="Helical" evidence="5">
    <location>
        <begin position="259"/>
        <end position="279"/>
    </location>
</feature>
<evidence type="ECO:0000313" key="7">
    <source>
        <dbReference type="EMBL" id="MBB3066400.1"/>
    </source>
</evidence>
<protein>
    <submittedName>
        <fullName evidence="7">Drug/metabolite transporter (DMT)-like permease</fullName>
    </submittedName>
</protein>
<dbReference type="AlphaFoldDB" id="A0A839SXK2"/>
<keyword evidence="4 5" id="KW-0472">Membrane</keyword>
<evidence type="ECO:0000256" key="4">
    <source>
        <dbReference type="ARBA" id="ARBA00023136"/>
    </source>
</evidence>
<feature type="transmembrane region" description="Helical" evidence="5">
    <location>
        <begin position="104"/>
        <end position="125"/>
    </location>
</feature>
<comment type="subcellular location">
    <subcellularLocation>
        <location evidence="1">Membrane</location>
        <topology evidence="1">Multi-pass membrane protein</topology>
    </subcellularLocation>
</comment>
<feature type="transmembrane region" description="Helical" evidence="5">
    <location>
        <begin position="46"/>
        <end position="68"/>
    </location>
</feature>
<dbReference type="InterPro" id="IPR000620">
    <property type="entry name" value="EamA_dom"/>
</dbReference>
<gene>
    <name evidence="7" type="ORF">FHR98_002706</name>
</gene>
<evidence type="ECO:0000313" key="8">
    <source>
        <dbReference type="Proteomes" id="UP000581135"/>
    </source>
</evidence>
<evidence type="ECO:0000259" key="6">
    <source>
        <dbReference type="Pfam" id="PF00892"/>
    </source>
</evidence>
<keyword evidence="3 5" id="KW-1133">Transmembrane helix</keyword>
<keyword evidence="8" id="KW-1185">Reference proteome</keyword>
<feature type="transmembrane region" description="Helical" evidence="5">
    <location>
        <begin position="194"/>
        <end position="215"/>
    </location>
</feature>
<feature type="transmembrane region" description="Helical" evidence="5">
    <location>
        <begin position="285"/>
        <end position="305"/>
    </location>
</feature>
<dbReference type="InterPro" id="IPR050638">
    <property type="entry name" value="AA-Vitamin_Transporters"/>
</dbReference>
<reference evidence="7 8" key="1">
    <citation type="submission" date="2020-08" db="EMBL/GenBank/DDBJ databases">
        <title>Genomic Encyclopedia of Type Strains, Phase III (KMG-III): the genomes of soil and plant-associated and newly described type strains.</title>
        <authorList>
            <person name="Whitman W."/>
        </authorList>
    </citation>
    <scope>NUCLEOTIDE SEQUENCE [LARGE SCALE GENOMIC DNA]</scope>
    <source>
        <strain evidence="7 8">CECT 8803</strain>
    </source>
</reference>
<feature type="transmembrane region" description="Helical" evidence="5">
    <location>
        <begin position="227"/>
        <end position="247"/>
    </location>
</feature>
<sequence length="314" mass="33377">MKPASPISPINRTMGALEWTLLIGLSLLWGGSFFFTGVAVRELPTFTIVVCRVFLAAVILLLAMRVAAQPLPREWRVWRAFLCMGFLNNAVPFSLIVWGQMHIASGVASIINATTPLFTVLLAQFLTQDERMTPGRLLGVILGLGGVAAMIGGDALRSLGLDVTAQLACLAAAVSYALAGLYGRRFKALGVSPMATATGQLCASSVLLIPVMLLIDQPWSLPFPSLATIGALLGIASLSTALAYVIYFRILATAGATNLLLVTLLIPVSAILLGVAFLAEALLPQHLLGMGFICLGLAAIDGRLWRRFKSQFAR</sequence>
<evidence type="ECO:0000256" key="2">
    <source>
        <dbReference type="ARBA" id="ARBA00022692"/>
    </source>
</evidence>
<proteinExistence type="predicted"/>
<name>A0A839SXK2_9PROT</name>